<evidence type="ECO:0000313" key="1">
    <source>
        <dbReference type="EMBL" id="NEV66973.1"/>
    </source>
</evidence>
<gene>
    <name evidence="1" type="ORF">QQ91_007565</name>
</gene>
<dbReference type="AlphaFoldDB" id="A0A0C1Y1W4"/>
<proteinExistence type="predicted"/>
<sequence length="64" mass="7078">MHPTTITTRPTNHQRRLKAIVQRLVIELGYLEHCLSEGHQDVHLETAAAGIDAAIDGLNEHLTA</sequence>
<reference evidence="1" key="3">
    <citation type="submission" date="2020-02" db="EMBL/GenBank/DDBJ databases">
        <authorList>
            <person name="Sarangi A.N."/>
            <person name="Ghosh S."/>
            <person name="Mukherjee M."/>
            <person name="Tripathy S."/>
        </authorList>
    </citation>
    <scope>NUCLEOTIDE SEQUENCE</scope>
    <source>
        <strain evidence="1">BDU141951</strain>
    </source>
</reference>
<name>A0A0C1Y1W4_9CYAN</name>
<protein>
    <submittedName>
        <fullName evidence="1">Uncharacterized protein</fullName>
    </submittedName>
</protein>
<organism evidence="1">
    <name type="scientific">Lyngbya confervoides BDU141951</name>
    <dbReference type="NCBI Taxonomy" id="1574623"/>
    <lineage>
        <taxon>Bacteria</taxon>
        <taxon>Bacillati</taxon>
        <taxon>Cyanobacteriota</taxon>
        <taxon>Cyanophyceae</taxon>
        <taxon>Oscillatoriophycideae</taxon>
        <taxon>Oscillatoriales</taxon>
        <taxon>Microcoleaceae</taxon>
        <taxon>Lyngbya</taxon>
    </lineage>
</organism>
<comment type="caution">
    <text evidence="1">The sequence shown here is derived from an EMBL/GenBank/DDBJ whole genome shotgun (WGS) entry which is preliminary data.</text>
</comment>
<reference evidence="1" key="1">
    <citation type="submission" date="2014-11" db="EMBL/GenBank/DDBJ databases">
        <authorList>
            <person name="Malar M.C."/>
            <person name="Sen D."/>
            <person name="Tripathy S."/>
        </authorList>
    </citation>
    <scope>NUCLEOTIDE SEQUENCE</scope>
    <source>
        <strain evidence="1">BDU141951</strain>
    </source>
</reference>
<accession>A0A0C1Y1W4</accession>
<reference evidence="1" key="2">
    <citation type="journal article" date="2015" name="Genome Announc.">
        <title>Draft Genome Sequence of Filamentous Marine Cyanobacterium Lyngbya confervoides Strain BDU141951.</title>
        <authorList>
            <person name="Chandrababunaidu M.M."/>
            <person name="Sen D."/>
            <person name="Tripathy S."/>
        </authorList>
    </citation>
    <scope>NUCLEOTIDE SEQUENCE</scope>
    <source>
        <strain evidence="1">BDU141951</strain>
    </source>
</reference>
<dbReference type="EMBL" id="JTHE02000003">
    <property type="protein sequence ID" value="NEV66973.1"/>
    <property type="molecule type" value="Genomic_DNA"/>
</dbReference>